<evidence type="ECO:0000313" key="1">
    <source>
        <dbReference type="EMBL" id="MPC95988.1"/>
    </source>
</evidence>
<proteinExistence type="predicted"/>
<comment type="caution">
    <text evidence="1">The sequence shown here is derived from an EMBL/GenBank/DDBJ whole genome shotgun (WGS) entry which is preliminary data.</text>
</comment>
<keyword evidence="2" id="KW-1185">Reference proteome</keyword>
<reference evidence="1 2" key="1">
    <citation type="submission" date="2019-05" db="EMBL/GenBank/DDBJ databases">
        <title>Another draft genome of Portunus trituberculatus and its Hox gene families provides insights of decapod evolution.</title>
        <authorList>
            <person name="Jeong J.-H."/>
            <person name="Song I."/>
            <person name="Kim S."/>
            <person name="Choi T."/>
            <person name="Kim D."/>
            <person name="Ryu S."/>
            <person name="Kim W."/>
        </authorList>
    </citation>
    <scope>NUCLEOTIDE SEQUENCE [LARGE SCALE GENOMIC DNA]</scope>
    <source>
        <tissue evidence="1">Muscle</tissue>
    </source>
</reference>
<organism evidence="1 2">
    <name type="scientific">Portunus trituberculatus</name>
    <name type="common">Swimming crab</name>
    <name type="synonym">Neptunus trituberculatus</name>
    <dbReference type="NCBI Taxonomy" id="210409"/>
    <lineage>
        <taxon>Eukaryota</taxon>
        <taxon>Metazoa</taxon>
        <taxon>Ecdysozoa</taxon>
        <taxon>Arthropoda</taxon>
        <taxon>Crustacea</taxon>
        <taxon>Multicrustacea</taxon>
        <taxon>Malacostraca</taxon>
        <taxon>Eumalacostraca</taxon>
        <taxon>Eucarida</taxon>
        <taxon>Decapoda</taxon>
        <taxon>Pleocyemata</taxon>
        <taxon>Brachyura</taxon>
        <taxon>Eubrachyura</taxon>
        <taxon>Portunoidea</taxon>
        <taxon>Portunidae</taxon>
        <taxon>Portuninae</taxon>
        <taxon>Portunus</taxon>
    </lineage>
</organism>
<sequence>MDHCLQPPTDFLQEGGVVVVHDGICGARLQQGQVEVLGVHWPPSVPVQPRQRRHRVPVRGVVA</sequence>
<gene>
    <name evidence="1" type="ORF">E2C01_091221</name>
</gene>
<protein>
    <submittedName>
        <fullName evidence="1">Uncharacterized protein</fullName>
    </submittedName>
</protein>
<name>A0A5B7JSE7_PORTR</name>
<dbReference type="EMBL" id="VSRR010104198">
    <property type="protein sequence ID" value="MPC95988.1"/>
    <property type="molecule type" value="Genomic_DNA"/>
</dbReference>
<evidence type="ECO:0000313" key="2">
    <source>
        <dbReference type="Proteomes" id="UP000324222"/>
    </source>
</evidence>
<dbReference type="Proteomes" id="UP000324222">
    <property type="component" value="Unassembled WGS sequence"/>
</dbReference>
<accession>A0A5B7JSE7</accession>
<dbReference type="AlphaFoldDB" id="A0A5B7JSE7"/>